<dbReference type="Gene3D" id="2.40.160.20">
    <property type="match status" value="1"/>
</dbReference>
<evidence type="ECO:0000256" key="2">
    <source>
        <dbReference type="SAM" id="SignalP"/>
    </source>
</evidence>
<organism evidence="4 5">
    <name type="scientific">Flavobacterium endophyticum</name>
    <dbReference type="NCBI Taxonomy" id="1540163"/>
    <lineage>
        <taxon>Bacteria</taxon>
        <taxon>Pseudomonadati</taxon>
        <taxon>Bacteroidota</taxon>
        <taxon>Flavobacteriia</taxon>
        <taxon>Flavobacteriales</taxon>
        <taxon>Flavobacteriaceae</taxon>
        <taxon>Flavobacterium</taxon>
    </lineage>
</organism>
<proteinExistence type="predicted"/>
<dbReference type="SUPFAM" id="SSF56925">
    <property type="entry name" value="OMPA-like"/>
    <property type="match status" value="1"/>
</dbReference>
<evidence type="ECO:0000256" key="1">
    <source>
        <dbReference type="ARBA" id="ARBA00022729"/>
    </source>
</evidence>
<gene>
    <name evidence="4" type="ORF">CLV94_2767</name>
</gene>
<feature type="signal peptide" evidence="2">
    <location>
        <begin position="1"/>
        <end position="22"/>
    </location>
</feature>
<feature type="domain" description="Outer membrane protein beta-barrel" evidence="3">
    <location>
        <begin position="7"/>
        <end position="227"/>
    </location>
</feature>
<evidence type="ECO:0000259" key="3">
    <source>
        <dbReference type="Pfam" id="PF13505"/>
    </source>
</evidence>
<sequence length="300" mass="32047">MKKVSLLICTLFMALTGAKSHAQEFYIRGGVGYVTESGKTEFNNADPNGLTMIQQSTDITINPDGSARIKSLSGTLGGGFKANITAGYMFNPYVGAEVGFNYFSGYDKTIGKFTSPQLQSEEIAYLRGLDIVPAIYLTPAFSKLNPYARIGLIIPAAGKLHIETTANQTDGGGAGTDIHINAESEVESKFSVGFVGAVGVTYPIGPKLQVFGELEFKNLSIKSKSAEITKYETTAVTDGNAVLVPGQQLADLPVNEKKFIFSDTFTQGPPDPNSPRRIPTQYVNASGVGINVGIRYSFGK</sequence>
<keyword evidence="1 2" id="KW-0732">Signal</keyword>
<comment type="caution">
    <text evidence="4">The sequence shown here is derived from an EMBL/GenBank/DDBJ whole genome shotgun (WGS) entry which is preliminary data.</text>
</comment>
<name>A0A495M4K0_9FLAO</name>
<dbReference type="InterPro" id="IPR011250">
    <property type="entry name" value="OMP/PagP_B-barrel"/>
</dbReference>
<dbReference type="OrthoDB" id="1322659at2"/>
<dbReference type="EMBL" id="RBLC01000004">
    <property type="protein sequence ID" value="RKS20388.1"/>
    <property type="molecule type" value="Genomic_DNA"/>
</dbReference>
<dbReference type="Pfam" id="PF13505">
    <property type="entry name" value="OMP_b-brl"/>
    <property type="match status" value="1"/>
</dbReference>
<accession>A0A495M4K0</accession>
<dbReference type="AlphaFoldDB" id="A0A495M4K0"/>
<feature type="chain" id="PRO_5019792846" evidence="2">
    <location>
        <begin position="23"/>
        <end position="300"/>
    </location>
</feature>
<protein>
    <submittedName>
        <fullName evidence="4">Outer membrane protein with beta-barrel domain</fullName>
    </submittedName>
</protein>
<dbReference type="Proteomes" id="UP000277579">
    <property type="component" value="Unassembled WGS sequence"/>
</dbReference>
<evidence type="ECO:0000313" key="5">
    <source>
        <dbReference type="Proteomes" id="UP000277579"/>
    </source>
</evidence>
<evidence type="ECO:0000313" key="4">
    <source>
        <dbReference type="EMBL" id="RKS20388.1"/>
    </source>
</evidence>
<reference evidence="4 5" key="1">
    <citation type="submission" date="2018-10" db="EMBL/GenBank/DDBJ databases">
        <title>Genomic Encyclopedia of Archaeal and Bacterial Type Strains, Phase II (KMG-II): from individual species to whole genera.</title>
        <authorList>
            <person name="Goeker M."/>
        </authorList>
    </citation>
    <scope>NUCLEOTIDE SEQUENCE [LARGE SCALE GENOMIC DNA]</scope>
    <source>
        <strain evidence="4 5">DSM 29537</strain>
    </source>
</reference>
<dbReference type="InterPro" id="IPR027385">
    <property type="entry name" value="Beta-barrel_OMP"/>
</dbReference>
<dbReference type="RefSeq" id="WP_121377054.1">
    <property type="nucleotide sequence ID" value="NZ_RBLC01000004.1"/>
</dbReference>
<keyword evidence="5" id="KW-1185">Reference proteome</keyword>